<protein>
    <submittedName>
        <fullName evidence="2">D-serine deaminase, pyridoxal phosphate-dependent</fullName>
    </submittedName>
</protein>
<dbReference type="GO" id="GO:0008721">
    <property type="term" value="F:D-serine ammonia-lyase activity"/>
    <property type="evidence" value="ECO:0007669"/>
    <property type="project" value="TreeGrafter"/>
</dbReference>
<gene>
    <name evidence="2" type="ORF">SAMN05421803_12833</name>
</gene>
<dbReference type="Gene3D" id="3.20.20.10">
    <property type="entry name" value="Alanine racemase"/>
    <property type="match status" value="1"/>
</dbReference>
<proteinExistence type="predicted"/>
<dbReference type="SUPFAM" id="SSF51419">
    <property type="entry name" value="PLP-binding barrel"/>
    <property type="match status" value="1"/>
</dbReference>
<dbReference type="RefSeq" id="WP_073383793.1">
    <property type="nucleotide sequence ID" value="NZ_FQZK01000028.1"/>
</dbReference>
<dbReference type="CDD" id="cd06813">
    <property type="entry name" value="PLPDE_III_DSD_D-TA_like_2"/>
    <property type="match status" value="1"/>
</dbReference>
<accession>A0A1M6UJR2</accession>
<dbReference type="STRING" id="758803.SAMN05421803_12833"/>
<dbReference type="InterPro" id="IPR001608">
    <property type="entry name" value="Ala_racemase_N"/>
</dbReference>
<evidence type="ECO:0000313" key="3">
    <source>
        <dbReference type="Proteomes" id="UP000184452"/>
    </source>
</evidence>
<dbReference type="PANTHER" id="PTHR28004:SF2">
    <property type="entry name" value="D-SERINE DEHYDRATASE"/>
    <property type="match status" value="1"/>
</dbReference>
<dbReference type="Pfam" id="PF01168">
    <property type="entry name" value="Ala_racemase_N"/>
    <property type="match status" value="1"/>
</dbReference>
<dbReference type="OrthoDB" id="2445260at2"/>
<dbReference type="AlphaFoldDB" id="A0A1M6UJR2"/>
<name>A0A1M6UJR2_9ACTN</name>
<sequence>MTSLREKYEAATRELQAPFAVVDLAAFRANAADLTRRAHGRPIRVASKSVRCRALLGTVLEDPGYEGVMAFTLPEALWLAQGDPGGPVGRDILVAYPTADTDALEALAADTAALGAVTLMVDDTAHLDLVSRAVAAAERAGTRPGDAPPVRVCLDIDTSWQPLGPRVRIGSLRSPVRTPAQATALARAVLRRPELRLDGIMAYEAQIAGLGDAPPGRPLYGRVLRAVQRRSAVELARRRAAIVGAVREVAPLRFVNGGGTGSLHTTGRERAVTELGAGSGLYHPHLFDHYRSFRGRPAALFALPVVRRPARGAVTVLGGGYLASGPADALRLPVPHLPAGLSYSANEGAGEVQTPLLGAAADTLEIGDRVWMRHTKAGELCERFDTLHLIDSDTGAYVRAVPTYRGEGRAFL</sequence>
<feature type="domain" description="Alanine racemase N-terminal" evidence="1">
    <location>
        <begin position="22"/>
        <end position="207"/>
    </location>
</feature>
<dbReference type="InterPro" id="IPR051466">
    <property type="entry name" value="D-amino_acid_metab_enzyme"/>
</dbReference>
<dbReference type="GO" id="GO:0036088">
    <property type="term" value="P:D-serine catabolic process"/>
    <property type="evidence" value="ECO:0007669"/>
    <property type="project" value="TreeGrafter"/>
</dbReference>
<evidence type="ECO:0000313" key="2">
    <source>
        <dbReference type="EMBL" id="SHK69452.1"/>
    </source>
</evidence>
<organism evidence="2 3">
    <name type="scientific">Nocardiopsis flavescens</name>
    <dbReference type="NCBI Taxonomy" id="758803"/>
    <lineage>
        <taxon>Bacteria</taxon>
        <taxon>Bacillati</taxon>
        <taxon>Actinomycetota</taxon>
        <taxon>Actinomycetes</taxon>
        <taxon>Streptosporangiales</taxon>
        <taxon>Nocardiopsidaceae</taxon>
        <taxon>Nocardiopsis</taxon>
    </lineage>
</organism>
<reference evidence="2 3" key="1">
    <citation type="submission" date="2016-11" db="EMBL/GenBank/DDBJ databases">
        <authorList>
            <person name="Jaros S."/>
            <person name="Januszkiewicz K."/>
            <person name="Wedrychowicz H."/>
        </authorList>
    </citation>
    <scope>NUCLEOTIDE SEQUENCE [LARGE SCALE GENOMIC DNA]</scope>
    <source>
        <strain evidence="2 3">CGMCC 4.5723</strain>
    </source>
</reference>
<keyword evidence="3" id="KW-1185">Reference proteome</keyword>
<evidence type="ECO:0000259" key="1">
    <source>
        <dbReference type="Pfam" id="PF01168"/>
    </source>
</evidence>
<dbReference type="Proteomes" id="UP000184452">
    <property type="component" value="Unassembled WGS sequence"/>
</dbReference>
<dbReference type="InterPro" id="IPR029066">
    <property type="entry name" value="PLP-binding_barrel"/>
</dbReference>
<dbReference type="PANTHER" id="PTHR28004">
    <property type="entry name" value="ZGC:162816-RELATED"/>
    <property type="match status" value="1"/>
</dbReference>
<dbReference type="EMBL" id="FQZK01000028">
    <property type="protein sequence ID" value="SHK69452.1"/>
    <property type="molecule type" value="Genomic_DNA"/>
</dbReference>